<accession>A0A8T9BU65</accession>
<gene>
    <name evidence="3" type="ORF">LSUE1_G007863</name>
</gene>
<dbReference type="PANTHER" id="PTHR34315">
    <property type="match status" value="1"/>
</dbReference>
<feature type="chain" id="PRO_5035717314" description="Intradiol ring-cleavage dioxygenases domain-containing protein" evidence="1">
    <location>
        <begin position="20"/>
        <end position="399"/>
    </location>
</feature>
<dbReference type="PANTHER" id="PTHR34315:SF1">
    <property type="entry name" value="INTRADIOL RING-CLEAVAGE DIOXYGENASES DOMAIN-CONTAINING PROTEIN-RELATED"/>
    <property type="match status" value="1"/>
</dbReference>
<evidence type="ECO:0000259" key="2">
    <source>
        <dbReference type="Pfam" id="PF00775"/>
    </source>
</evidence>
<name>A0A8T9BU65_9HELO</name>
<dbReference type="Proteomes" id="UP000469558">
    <property type="component" value="Unassembled WGS sequence"/>
</dbReference>
<dbReference type="EMBL" id="QGMK01001990">
    <property type="protein sequence ID" value="TVY62321.1"/>
    <property type="molecule type" value="Genomic_DNA"/>
</dbReference>
<evidence type="ECO:0000256" key="1">
    <source>
        <dbReference type="SAM" id="SignalP"/>
    </source>
</evidence>
<evidence type="ECO:0000313" key="4">
    <source>
        <dbReference type="Proteomes" id="UP000469558"/>
    </source>
</evidence>
<dbReference type="CDD" id="cd03457">
    <property type="entry name" value="intradiol_dioxygenase_like"/>
    <property type="match status" value="1"/>
</dbReference>
<dbReference type="InterPro" id="IPR000627">
    <property type="entry name" value="Intradiol_dOase_C"/>
</dbReference>
<comment type="caution">
    <text evidence="3">The sequence shown here is derived from an EMBL/GenBank/DDBJ whole genome shotgun (WGS) entry which is preliminary data.</text>
</comment>
<dbReference type="Pfam" id="PF00775">
    <property type="entry name" value="Dioxygenase_C"/>
    <property type="match status" value="1"/>
</dbReference>
<keyword evidence="1" id="KW-0732">Signal</keyword>
<evidence type="ECO:0000313" key="3">
    <source>
        <dbReference type="EMBL" id="TVY62321.1"/>
    </source>
</evidence>
<dbReference type="GO" id="GO:0016702">
    <property type="term" value="F:oxidoreductase activity, acting on single donors with incorporation of molecular oxygen, incorporation of two atoms of oxygen"/>
    <property type="evidence" value="ECO:0007669"/>
    <property type="project" value="InterPro"/>
</dbReference>
<dbReference type="Gene3D" id="2.60.130.10">
    <property type="entry name" value="Aromatic compound dioxygenase"/>
    <property type="match status" value="1"/>
</dbReference>
<feature type="domain" description="Intradiol ring-cleavage dioxygenases" evidence="2">
    <location>
        <begin position="132"/>
        <end position="230"/>
    </location>
</feature>
<feature type="signal peptide" evidence="1">
    <location>
        <begin position="1"/>
        <end position="19"/>
    </location>
</feature>
<dbReference type="SUPFAM" id="SSF49482">
    <property type="entry name" value="Aromatic compound dioxygenase"/>
    <property type="match status" value="1"/>
</dbReference>
<dbReference type="GO" id="GO:0008199">
    <property type="term" value="F:ferric iron binding"/>
    <property type="evidence" value="ECO:0007669"/>
    <property type="project" value="InterPro"/>
</dbReference>
<keyword evidence="4" id="KW-1185">Reference proteome</keyword>
<protein>
    <recommendedName>
        <fullName evidence="2">Intradiol ring-cleavage dioxygenases domain-containing protein</fullName>
    </recommendedName>
</protein>
<dbReference type="OrthoDB" id="121380at2759"/>
<reference evidence="3 4" key="1">
    <citation type="submission" date="2018-05" db="EMBL/GenBank/DDBJ databases">
        <title>Genome sequencing and assembly of the regulated plant pathogen Lachnellula willkommii and related sister species for the development of diagnostic species identification markers.</title>
        <authorList>
            <person name="Giroux E."/>
            <person name="Bilodeau G."/>
        </authorList>
    </citation>
    <scope>NUCLEOTIDE SEQUENCE [LARGE SCALE GENOMIC DNA]</scope>
    <source>
        <strain evidence="3 4">CBS 268.59</strain>
    </source>
</reference>
<sequence>MQLTTSLAVAAVLARSVCAHPGQSALELRQELAERAEYMKHSKKDLSHCAAKMKARGLEARAIVRRAAAAKDARQKRSIDANAPFRKRDAASVLATNHSSSVDYTSSTDEATIFSGNNSCVLSPEVTQGPYYVSGEYVREDMVETQEGVAMTLDTQVIDMETCDPVTDAMIEIWHCNSTGVYSGIVASGNGDSSDLSNINATFLRALQPTDDEGVAQFNTLVPGHYTGRAPHIHVLAHFNGTTYANGTYGGGYVSHVGQVFFDQDLITQVEATSLYSTNTQELTLNSADAIFAEEAATSDPVVEYSLLGDDISSGVFAWVAFGINLTNEYSVSPAASLYAEGGVANADFGGGGGNSTGSAPTGAALSGAVTVSSSTVSSSAAAVATGATEATDSDACDA</sequence>
<dbReference type="InterPro" id="IPR015889">
    <property type="entry name" value="Intradiol_dOase_core"/>
</dbReference>
<dbReference type="AlphaFoldDB" id="A0A8T9BU65"/>
<proteinExistence type="predicted"/>
<organism evidence="3 4">
    <name type="scientific">Lachnellula suecica</name>
    <dbReference type="NCBI Taxonomy" id="602035"/>
    <lineage>
        <taxon>Eukaryota</taxon>
        <taxon>Fungi</taxon>
        <taxon>Dikarya</taxon>
        <taxon>Ascomycota</taxon>
        <taxon>Pezizomycotina</taxon>
        <taxon>Leotiomycetes</taxon>
        <taxon>Helotiales</taxon>
        <taxon>Lachnaceae</taxon>
        <taxon>Lachnellula</taxon>
    </lineage>
</organism>